<dbReference type="Proteomes" id="UP000034181">
    <property type="component" value="Unassembled WGS sequence"/>
</dbReference>
<dbReference type="EMBL" id="LBUZ01000010">
    <property type="protein sequence ID" value="KKQ75503.1"/>
    <property type="molecule type" value="Genomic_DNA"/>
</dbReference>
<protein>
    <submittedName>
        <fullName evidence="1">Uncharacterized protein</fullName>
    </submittedName>
</protein>
<proteinExistence type="predicted"/>
<comment type="caution">
    <text evidence="1">The sequence shown here is derived from an EMBL/GenBank/DDBJ whole genome shotgun (WGS) entry which is preliminary data.</text>
</comment>
<reference evidence="1 2" key="1">
    <citation type="journal article" date="2015" name="Nature">
        <title>rRNA introns, odd ribosomes, and small enigmatic genomes across a large radiation of phyla.</title>
        <authorList>
            <person name="Brown C.T."/>
            <person name="Hug L.A."/>
            <person name="Thomas B.C."/>
            <person name="Sharon I."/>
            <person name="Castelle C.J."/>
            <person name="Singh A."/>
            <person name="Wilkins M.J."/>
            <person name="Williams K.H."/>
            <person name="Banfield J.F."/>
        </authorList>
    </citation>
    <scope>NUCLEOTIDE SEQUENCE [LARGE SCALE GENOMIC DNA]</scope>
</reference>
<accession>A0A0G0K735</accession>
<gene>
    <name evidence="1" type="ORF">US96_C0010G0019</name>
</gene>
<dbReference type="AlphaFoldDB" id="A0A0G0K735"/>
<sequence length="154" mass="17507">MQTFDRVTMNRGSPLTYVQESLGDLIKKSQSVLLKISSTFPFDLFPDSLVVDENKVSIIHRDFMTEHVHSILIEDITDITVNTSIFFATLHLTDSNNPRFPTIYTLDYLKKSEALCARRILQGVLEAKREGVQTPDNCKKFALDIEKLGRTIGE</sequence>
<evidence type="ECO:0000313" key="1">
    <source>
        <dbReference type="EMBL" id="KKQ75503.1"/>
    </source>
</evidence>
<evidence type="ECO:0000313" key="2">
    <source>
        <dbReference type="Proteomes" id="UP000034181"/>
    </source>
</evidence>
<organism evidence="1 2">
    <name type="scientific">Candidatus Woesebacteria bacterium GW2011_GWB1_38_5b</name>
    <dbReference type="NCBI Taxonomy" id="1618569"/>
    <lineage>
        <taxon>Bacteria</taxon>
        <taxon>Candidatus Woeseibacteriota</taxon>
    </lineage>
</organism>
<name>A0A0G0K735_9BACT</name>